<reference evidence="2 3" key="1">
    <citation type="journal article" date="2020" name="Nature">
        <title>Six reference-quality genomes reveal evolution of bat adaptations.</title>
        <authorList>
            <person name="Jebb D."/>
            <person name="Huang Z."/>
            <person name="Pippel M."/>
            <person name="Hughes G.M."/>
            <person name="Lavrichenko K."/>
            <person name="Devanna P."/>
            <person name="Winkler S."/>
            <person name="Jermiin L.S."/>
            <person name="Skirmuntt E.C."/>
            <person name="Katzourakis A."/>
            <person name="Burkitt-Gray L."/>
            <person name="Ray D.A."/>
            <person name="Sullivan K.A.M."/>
            <person name="Roscito J.G."/>
            <person name="Kirilenko B.M."/>
            <person name="Davalos L.M."/>
            <person name="Corthals A.P."/>
            <person name="Power M.L."/>
            <person name="Jones G."/>
            <person name="Ransome R.D."/>
            <person name="Dechmann D.K.N."/>
            <person name="Locatelli A.G."/>
            <person name="Puechmaille S.J."/>
            <person name="Fedrigo O."/>
            <person name="Jarvis E.D."/>
            <person name="Hiller M."/>
            <person name="Vernes S.C."/>
            <person name="Myers E.W."/>
            <person name="Teeling E.C."/>
        </authorList>
    </citation>
    <scope>NUCLEOTIDE SEQUENCE [LARGE SCALE GENOMIC DNA]</scope>
    <source>
        <strain evidence="2">MRouAeg1</strain>
        <tissue evidence="2">Muscle</tissue>
    </source>
</reference>
<evidence type="ECO:0000313" key="3">
    <source>
        <dbReference type="Proteomes" id="UP000593571"/>
    </source>
</evidence>
<evidence type="ECO:0000313" key="2">
    <source>
        <dbReference type="EMBL" id="KAF6465993.1"/>
    </source>
</evidence>
<feature type="compositionally biased region" description="Low complexity" evidence="1">
    <location>
        <begin position="164"/>
        <end position="187"/>
    </location>
</feature>
<dbReference type="EMBL" id="JACASE010000005">
    <property type="protein sequence ID" value="KAF6465993.1"/>
    <property type="molecule type" value="Genomic_DNA"/>
</dbReference>
<protein>
    <submittedName>
        <fullName evidence="2">Uncharacterized protein</fullName>
    </submittedName>
</protein>
<name>A0A7J8H113_ROUAE</name>
<feature type="compositionally biased region" description="Basic and acidic residues" evidence="1">
    <location>
        <begin position="126"/>
        <end position="135"/>
    </location>
</feature>
<sequence length="281" mass="29957">MKRMRCCGSPALPGQATSARGRCLRGLQEELGEGAPAILVRDCWSATRTHSSPERCRSFQSPARQPRWPCAIPGERREPSRRRGGAGVGGCRTHPAAAPTTPQLRRIWLGGPAKERARSAGQSAGRTDRRTDAPAHADAQSSARPPSLTLTHTHSRTHRDTRTLARSHPPASLPARPSPAPGSRSPLWPVSVASPSVPLCGEPEGERRRVLPKAALQLRPPPAPQGREADSRPRHAPMGLLAPLGWGRGPPRRGGGWALGSCEGVAATPHGAWTRFRVGIG</sequence>
<evidence type="ECO:0000256" key="1">
    <source>
        <dbReference type="SAM" id="MobiDB-lite"/>
    </source>
</evidence>
<dbReference type="Proteomes" id="UP000593571">
    <property type="component" value="Unassembled WGS sequence"/>
</dbReference>
<feature type="region of interest" description="Disordered" evidence="1">
    <location>
        <begin position="52"/>
        <end position="187"/>
    </location>
</feature>
<accession>A0A7J8H113</accession>
<proteinExistence type="predicted"/>
<organism evidence="2 3">
    <name type="scientific">Rousettus aegyptiacus</name>
    <name type="common">Egyptian fruit bat</name>
    <name type="synonym">Pteropus aegyptiacus</name>
    <dbReference type="NCBI Taxonomy" id="9407"/>
    <lineage>
        <taxon>Eukaryota</taxon>
        <taxon>Metazoa</taxon>
        <taxon>Chordata</taxon>
        <taxon>Craniata</taxon>
        <taxon>Vertebrata</taxon>
        <taxon>Euteleostomi</taxon>
        <taxon>Mammalia</taxon>
        <taxon>Eutheria</taxon>
        <taxon>Laurasiatheria</taxon>
        <taxon>Chiroptera</taxon>
        <taxon>Yinpterochiroptera</taxon>
        <taxon>Pteropodoidea</taxon>
        <taxon>Pteropodidae</taxon>
        <taxon>Rousettinae</taxon>
        <taxon>Rousettus</taxon>
    </lineage>
</organism>
<gene>
    <name evidence="2" type="ORF">HJG63_011331</name>
</gene>
<dbReference type="AlphaFoldDB" id="A0A7J8H113"/>
<keyword evidence="3" id="KW-1185">Reference proteome</keyword>
<comment type="caution">
    <text evidence="2">The sequence shown here is derived from an EMBL/GenBank/DDBJ whole genome shotgun (WGS) entry which is preliminary data.</text>
</comment>